<gene>
    <name evidence="7" type="ORF">RBB77_12740</name>
</gene>
<dbReference type="Pfam" id="PF13515">
    <property type="entry name" value="FUSC_2"/>
    <property type="match status" value="1"/>
</dbReference>
<protein>
    <submittedName>
        <fullName evidence="7">FUSC family protein</fullName>
    </submittedName>
</protein>
<feature type="transmembrane region" description="Helical" evidence="5">
    <location>
        <begin position="139"/>
        <end position="158"/>
    </location>
</feature>
<evidence type="ECO:0000256" key="2">
    <source>
        <dbReference type="ARBA" id="ARBA00022692"/>
    </source>
</evidence>
<feature type="transmembrane region" description="Helical" evidence="5">
    <location>
        <begin position="189"/>
        <end position="209"/>
    </location>
</feature>
<evidence type="ECO:0000256" key="3">
    <source>
        <dbReference type="ARBA" id="ARBA00022989"/>
    </source>
</evidence>
<dbReference type="RefSeq" id="WP_353062171.1">
    <property type="nucleotide sequence ID" value="NZ_CP132942.1"/>
</dbReference>
<feature type="transmembrane region" description="Helical" evidence="5">
    <location>
        <begin position="264"/>
        <end position="283"/>
    </location>
</feature>
<name>A0AAU7ZKX5_9BACT</name>
<reference evidence="7" key="2">
    <citation type="journal article" date="2024" name="Environ. Microbiol.">
        <title>Genome analysis and description of Tunturibacter gen. nov. expands the diversity of Terriglobia in tundra soils.</title>
        <authorList>
            <person name="Messyasz A."/>
            <person name="Mannisto M.K."/>
            <person name="Kerkhof L.J."/>
            <person name="Haggblom M.M."/>
        </authorList>
    </citation>
    <scope>NUCLEOTIDE SEQUENCE</scope>
    <source>
        <strain evidence="7">X5P6</strain>
    </source>
</reference>
<evidence type="ECO:0000256" key="1">
    <source>
        <dbReference type="ARBA" id="ARBA00004141"/>
    </source>
</evidence>
<evidence type="ECO:0000256" key="5">
    <source>
        <dbReference type="SAM" id="Phobius"/>
    </source>
</evidence>
<feature type="domain" description="Integral membrane bound transporter" evidence="6">
    <location>
        <begin position="203"/>
        <end position="323"/>
    </location>
</feature>
<feature type="transmembrane region" description="Helical" evidence="5">
    <location>
        <begin position="290"/>
        <end position="308"/>
    </location>
</feature>
<reference evidence="7" key="1">
    <citation type="submission" date="2023-08" db="EMBL/GenBank/DDBJ databases">
        <authorList>
            <person name="Messyasz A."/>
            <person name="Mannisto M.K."/>
            <person name="Kerkhof L.J."/>
            <person name="Haggblom M."/>
        </authorList>
    </citation>
    <scope>NUCLEOTIDE SEQUENCE</scope>
    <source>
        <strain evidence="7">X5P6</strain>
    </source>
</reference>
<organism evidence="7">
    <name type="scientific">Tunturiibacter psychrotolerans</name>
    <dbReference type="NCBI Taxonomy" id="3069686"/>
    <lineage>
        <taxon>Bacteria</taxon>
        <taxon>Pseudomonadati</taxon>
        <taxon>Acidobacteriota</taxon>
        <taxon>Terriglobia</taxon>
        <taxon>Terriglobales</taxon>
        <taxon>Acidobacteriaceae</taxon>
        <taxon>Tunturiibacter</taxon>
    </lineage>
</organism>
<dbReference type="InterPro" id="IPR049453">
    <property type="entry name" value="Memb_transporter_dom"/>
</dbReference>
<keyword evidence="3 5" id="KW-1133">Transmembrane helix</keyword>
<evidence type="ECO:0000259" key="6">
    <source>
        <dbReference type="Pfam" id="PF13515"/>
    </source>
</evidence>
<dbReference type="GO" id="GO:0016020">
    <property type="term" value="C:membrane"/>
    <property type="evidence" value="ECO:0007669"/>
    <property type="project" value="UniProtKB-SubCell"/>
</dbReference>
<feature type="transmembrane region" description="Helical" evidence="5">
    <location>
        <begin position="314"/>
        <end position="331"/>
    </location>
</feature>
<dbReference type="AlphaFoldDB" id="A0AAU7ZKX5"/>
<sequence>MSPKLRYGFEVDRVAVARSVMVLAPIVLLALISGKSIWLSTAIVTISSFIAMERSGLAPLGVVLHGLAISVGYIALLASQATPSLFVACCALLAVAPIRLPGQDERLRSAGSFTFIPSLYLACETEEWSMRGTPLHRGVHFLPMMLVALVPVLVLSAMEHLKDRVADTSYRQHFGRMLRWEMENGAQPYAEAMITVILAVAVAAATVVWRHLDHGQWVIWSAASVITGDLASGRKKMWDRLAGATIGVPVGIGAGLLLPHGHFAYGLVSLAGILTLVALRPYVFAFGTRCACVSLALVLTGETALTAAERASHVFLGGLIGIALTIGVRIVERGTIRRKVMWTRLCAVCKTLMTKLRLWIRSSGGRCSNCNRQCLFEGNIGNYHNPRADRPALEVIGEFTTCAAKLYWIALVLTGDEKTAARATESGIDGVANSRTVFGDWLCAWSVRDVIEACVALREEDLRIEEARAYIGVRNGSKDRPSQCS</sequence>
<proteinExistence type="predicted"/>
<feature type="transmembrane region" description="Helical" evidence="5">
    <location>
        <begin position="241"/>
        <end position="258"/>
    </location>
</feature>
<keyword evidence="4 5" id="KW-0472">Membrane</keyword>
<feature type="transmembrane region" description="Helical" evidence="5">
    <location>
        <begin position="56"/>
        <end position="76"/>
    </location>
</feature>
<dbReference type="EMBL" id="CP132942">
    <property type="protein sequence ID" value="XCB31328.1"/>
    <property type="molecule type" value="Genomic_DNA"/>
</dbReference>
<keyword evidence="2 5" id="KW-0812">Transmembrane</keyword>
<accession>A0AAU7ZKX5</accession>
<comment type="subcellular location">
    <subcellularLocation>
        <location evidence="1">Membrane</location>
        <topology evidence="1">Multi-pass membrane protein</topology>
    </subcellularLocation>
</comment>
<evidence type="ECO:0000313" key="7">
    <source>
        <dbReference type="EMBL" id="XCB31328.1"/>
    </source>
</evidence>
<feature type="transmembrane region" description="Helical" evidence="5">
    <location>
        <begin position="20"/>
        <end position="44"/>
    </location>
</feature>
<dbReference type="KEGG" id="tpsc:RBB77_12740"/>
<evidence type="ECO:0000256" key="4">
    <source>
        <dbReference type="ARBA" id="ARBA00023136"/>
    </source>
</evidence>